<evidence type="ECO:0000256" key="1">
    <source>
        <dbReference type="SAM" id="MobiDB-lite"/>
    </source>
</evidence>
<dbReference type="AlphaFoldDB" id="A0A5C2SCF9"/>
<keyword evidence="3" id="KW-1185">Reference proteome</keyword>
<sequence>MPHIRSWTAPPTRREVTLLLFSLTIFVLSYNLETSLGLVGVRPQKLSSTYFSSIGIGTKDPGFDADGRRPKQWRDELEDKIVGDWEWREGEVSGSARSGSAPRGIGRYGLIYNFENSRKARRSVEKGDRGVSLSTGVTVKDQFVKWGKEVPQTTVVAHTPGFTILDNVVCVNGTMFVVANDWEKVPKLGDIASSSLDPSRPPRVQDWHMLTASDASEWFGPYAAKIHGTSWLALDVADKQDPYLLLSLFRTHASLMSSGPSSSFTTPGGLHIISPSTPARPASSVPAPLRLIFPHIPTFSSPHIPPPPNTDQKIHPPMRDRAYYGIHPLLPKAVLPTVGMWFEEDWKDLSDMHVPFLLERVIIADRGAAERGRANWRPAAPSGSESGASHMSKRAPGAEGEPVWAAPFVGLNAPDGWWAPMRTALLRYLHIADMSLHKSSSHGGGFWGNNKQVRKPIVSYVSMQDMPSAAGPRLSREDHERLVSGLRRLEQEGVLGEVHVLNGNGTVSAIEWTDRMAAVARSTIVMGPFGDHLADSVFMRSPLADGAPAVSPPAGEKDQPSPRSPPPMLMEFFPPGTFVRDQQYAMQVLGIDYMAWWKEMKFAGSSLPSVSPLPPAVSISQIPLDVEAVLRVIREEAPRRAA</sequence>
<feature type="compositionally biased region" description="Low complexity" evidence="1">
    <location>
        <begin position="378"/>
        <end position="389"/>
    </location>
</feature>
<dbReference type="EMBL" id="ML122262">
    <property type="protein sequence ID" value="RPD61371.1"/>
    <property type="molecule type" value="Genomic_DNA"/>
</dbReference>
<evidence type="ECO:0000313" key="3">
    <source>
        <dbReference type="Proteomes" id="UP000313359"/>
    </source>
</evidence>
<feature type="region of interest" description="Disordered" evidence="1">
    <location>
        <begin position="544"/>
        <end position="570"/>
    </location>
</feature>
<feature type="region of interest" description="Disordered" evidence="1">
    <location>
        <begin position="373"/>
        <end position="398"/>
    </location>
</feature>
<organism evidence="2 3">
    <name type="scientific">Lentinus tigrinus ALCF2SS1-6</name>
    <dbReference type="NCBI Taxonomy" id="1328759"/>
    <lineage>
        <taxon>Eukaryota</taxon>
        <taxon>Fungi</taxon>
        <taxon>Dikarya</taxon>
        <taxon>Basidiomycota</taxon>
        <taxon>Agaricomycotina</taxon>
        <taxon>Agaricomycetes</taxon>
        <taxon>Polyporales</taxon>
        <taxon>Polyporaceae</taxon>
        <taxon>Lentinus</taxon>
    </lineage>
</organism>
<gene>
    <name evidence="2" type="ORF">L227DRAFT_574444</name>
</gene>
<reference evidence="2" key="1">
    <citation type="journal article" date="2018" name="Genome Biol. Evol.">
        <title>Genomics and development of Lentinus tigrinus, a white-rot wood-decaying mushroom with dimorphic fruiting bodies.</title>
        <authorList>
            <person name="Wu B."/>
            <person name="Xu Z."/>
            <person name="Knudson A."/>
            <person name="Carlson A."/>
            <person name="Chen N."/>
            <person name="Kovaka S."/>
            <person name="LaButti K."/>
            <person name="Lipzen A."/>
            <person name="Pennachio C."/>
            <person name="Riley R."/>
            <person name="Schakwitz W."/>
            <person name="Umezawa K."/>
            <person name="Ohm R.A."/>
            <person name="Grigoriev I.V."/>
            <person name="Nagy L.G."/>
            <person name="Gibbons J."/>
            <person name="Hibbett D."/>
        </authorList>
    </citation>
    <scope>NUCLEOTIDE SEQUENCE [LARGE SCALE GENOMIC DNA]</scope>
    <source>
        <strain evidence="2">ALCF2SS1-6</strain>
    </source>
</reference>
<evidence type="ECO:0000313" key="2">
    <source>
        <dbReference type="EMBL" id="RPD61371.1"/>
    </source>
</evidence>
<dbReference type="STRING" id="1328759.A0A5C2SCF9"/>
<dbReference type="Proteomes" id="UP000313359">
    <property type="component" value="Unassembled WGS sequence"/>
</dbReference>
<accession>A0A5C2SCF9</accession>
<proteinExistence type="predicted"/>
<dbReference type="OrthoDB" id="529273at2759"/>
<name>A0A5C2SCF9_9APHY</name>
<protein>
    <submittedName>
        <fullName evidence="2">Uncharacterized protein</fullName>
    </submittedName>
</protein>